<dbReference type="Proteomes" id="UP000187609">
    <property type="component" value="Unassembled WGS sequence"/>
</dbReference>
<protein>
    <submittedName>
        <fullName evidence="2">Uncharacterized protein</fullName>
    </submittedName>
</protein>
<keyword evidence="3" id="KW-1185">Reference proteome</keyword>
<feature type="region of interest" description="Disordered" evidence="1">
    <location>
        <begin position="91"/>
        <end position="159"/>
    </location>
</feature>
<reference evidence="2" key="1">
    <citation type="submission" date="2016-11" db="EMBL/GenBank/DDBJ databases">
        <title>The genome of Nicotiana attenuata.</title>
        <authorList>
            <person name="Xu S."/>
            <person name="Brockmoeller T."/>
            <person name="Gaquerel E."/>
            <person name="Navarro A."/>
            <person name="Kuhl H."/>
            <person name="Gase K."/>
            <person name="Ling Z."/>
            <person name="Zhou W."/>
            <person name="Kreitzer C."/>
            <person name="Stanke M."/>
            <person name="Tang H."/>
            <person name="Lyons E."/>
            <person name="Pandey P."/>
            <person name="Pandey S.P."/>
            <person name="Timmermann B."/>
            <person name="Baldwin I.T."/>
        </authorList>
    </citation>
    <scope>NUCLEOTIDE SEQUENCE [LARGE SCALE GENOMIC DNA]</scope>
    <source>
        <strain evidence="2">UT</strain>
    </source>
</reference>
<dbReference type="AlphaFoldDB" id="A0A314KPQ3"/>
<dbReference type="EMBL" id="MJEQ01001429">
    <property type="protein sequence ID" value="OIT30769.1"/>
    <property type="molecule type" value="Genomic_DNA"/>
</dbReference>
<feature type="non-terminal residue" evidence="2">
    <location>
        <position position="1"/>
    </location>
</feature>
<feature type="compositionally biased region" description="Polar residues" evidence="1">
    <location>
        <begin position="142"/>
        <end position="159"/>
    </location>
</feature>
<feature type="region of interest" description="Disordered" evidence="1">
    <location>
        <begin position="498"/>
        <end position="527"/>
    </location>
</feature>
<evidence type="ECO:0000313" key="3">
    <source>
        <dbReference type="Proteomes" id="UP000187609"/>
    </source>
</evidence>
<feature type="compositionally biased region" description="Polar residues" evidence="1">
    <location>
        <begin position="1"/>
        <end position="13"/>
    </location>
</feature>
<feature type="compositionally biased region" description="Basic and acidic residues" evidence="1">
    <location>
        <begin position="326"/>
        <end position="341"/>
    </location>
</feature>
<accession>A0A314KPQ3</accession>
<feature type="compositionally biased region" description="Polar residues" evidence="1">
    <location>
        <begin position="91"/>
        <end position="105"/>
    </location>
</feature>
<feature type="compositionally biased region" description="Basic and acidic residues" evidence="1">
    <location>
        <begin position="29"/>
        <end position="41"/>
    </location>
</feature>
<name>A0A314KPQ3_NICAT</name>
<organism evidence="2 3">
    <name type="scientific">Nicotiana attenuata</name>
    <name type="common">Coyote tobacco</name>
    <dbReference type="NCBI Taxonomy" id="49451"/>
    <lineage>
        <taxon>Eukaryota</taxon>
        <taxon>Viridiplantae</taxon>
        <taxon>Streptophyta</taxon>
        <taxon>Embryophyta</taxon>
        <taxon>Tracheophyta</taxon>
        <taxon>Spermatophyta</taxon>
        <taxon>Magnoliopsida</taxon>
        <taxon>eudicotyledons</taxon>
        <taxon>Gunneridae</taxon>
        <taxon>Pentapetalae</taxon>
        <taxon>asterids</taxon>
        <taxon>lamiids</taxon>
        <taxon>Solanales</taxon>
        <taxon>Solanaceae</taxon>
        <taxon>Nicotianoideae</taxon>
        <taxon>Nicotianeae</taxon>
        <taxon>Nicotiana</taxon>
    </lineage>
</organism>
<feature type="compositionally biased region" description="Polar residues" evidence="1">
    <location>
        <begin position="404"/>
        <end position="436"/>
    </location>
</feature>
<feature type="region of interest" description="Disordered" evidence="1">
    <location>
        <begin position="371"/>
        <end position="479"/>
    </location>
</feature>
<evidence type="ECO:0000313" key="2">
    <source>
        <dbReference type="EMBL" id="OIT30769.1"/>
    </source>
</evidence>
<gene>
    <name evidence="2" type="ORF">A4A49_57790</name>
</gene>
<sequence>LTTQKHSPSTQRWQRSETRNDQKLSTNFEESKNTLDNRKSVGDTLITPCRYPTAQNQKVDNIVPKDSRHQHHNENPFSCLYPKDLATTNLETINSPHNSHNPLDNNSHKIKAYNDSPLVPATVPSIDKNKTQSMDLDPKIPTKSQSPSLMQNLGSPQTTPSNLPMRASKLIQQIPSTNQPHSISTSSHNTINVQDILTPRMDKTLGAHIDPYTVTTDINNYLPNSRDSNFTTDSNLSKNKIHDAKATFQPQHEVPKAKEKCLDEATNPTTTPNTPDFHYKTNTTGPCPPILAGMGPHGTCSQRKSSTRKEGPNNPNRRPFIPSSDCDGRDATKLEQRHDPSMVEPPTAHANEHGSPPLSMEFLCMEPTVHVQHAQSKHSHVPVPCNPSNHTSHHPNYPSPAILPTQQQHPHNSTAQNNTTLNPSSMEPNTNDISNPKKSKPKCDGRGGRRGRNSNRKNSGARSVKIPKNNGIPSKKRKKVHLKLPSGFEEMLHLHQEGESPKHLPTCGGVSTNNVHPLLDTTGKHEE</sequence>
<feature type="region of interest" description="Disordered" evidence="1">
    <location>
        <begin position="1"/>
        <end position="46"/>
    </location>
</feature>
<comment type="caution">
    <text evidence="2">The sequence shown here is derived from an EMBL/GenBank/DDBJ whole genome shotgun (WGS) entry which is preliminary data.</text>
</comment>
<evidence type="ECO:0000256" key="1">
    <source>
        <dbReference type="SAM" id="MobiDB-lite"/>
    </source>
</evidence>
<feature type="region of interest" description="Disordered" evidence="1">
    <location>
        <begin position="289"/>
        <end position="359"/>
    </location>
</feature>
<proteinExistence type="predicted"/>